<accession>A0A836BZN5</accession>
<name>A0A836BZN5_9CHLO</name>
<feature type="region of interest" description="Disordered" evidence="4">
    <location>
        <begin position="129"/>
        <end position="288"/>
    </location>
</feature>
<dbReference type="PROSITE" id="PS00674">
    <property type="entry name" value="AAA"/>
    <property type="match status" value="1"/>
</dbReference>
<dbReference type="InterPro" id="IPR015415">
    <property type="entry name" value="Spast_Vps4_C"/>
</dbReference>
<sequence length="717" mass="75086">MAQLAALRVLQFGTMGLPEGSEQQQAKALKLKCHLVSLGVPDTDRTLDFADDLLEKGAAARRARLWGAATNAAGLDKTFCLLADSLAELDLSSSLLRQSPLVDVVDATVSAREASTKAHAAMLGYHRQQQLALHQRQQMQQQQQAATLQRSGSGGPAAPRPGFTTALDAAGGSGAGGPGRPASVPLGAQRPGVRPGAGQEGQQPVAGPGPGSAPALADGGSRWAAGNAPSNVLKPGGNWNQPPGAAGGLGRWQAGKRAAPDGGPGDDDDAGPGGGGAGAGAPPAGGGFRTAKTVLQVECKQKGQPPPFAAQAPRAGLTRPVKKQQTGAGGGGSSARGFVPPFVGKALDGANAANGGGGGEGDMESPYPPRLMEMLSERDLISVSPEGGLAVPPELSKLEPKIVEHVFNEVLDASSNITWDDIAGQEAAKRLVQEMVVWPMLNPQLFRGARAPPKGLLLFGPPGTGKTLIGKAVASNISATFFAISASSLTSKWIGEGEKMVRALFTLAQLLQPSIIFIDEVDSLLSARKAEGEHEASRRMKTEFLVAMEGCDPKATDKRVLLIGATNRPEELDDAARRRMPKQLYIPLPCAAARLQMLTNVFKQGCEVSTALTPSDLAKIVERTAGYSGSDMRNLIQEACQGPVRDHFRTRGLVQNVDPSELRPVTLRDFQMASKAQKPSVSESEIERYQKYDESFGAKYVEESEQAEQGLGGEDEW</sequence>
<protein>
    <recommendedName>
        <fullName evidence="5">AAA+ ATPase domain-containing protein</fullName>
    </recommendedName>
</protein>
<dbReference type="FunFam" id="3.40.50.300:FF:000093">
    <property type="entry name" value="Fidgetin-like 1"/>
    <property type="match status" value="1"/>
</dbReference>
<evidence type="ECO:0000256" key="2">
    <source>
        <dbReference type="ARBA" id="ARBA00022741"/>
    </source>
</evidence>
<dbReference type="PANTHER" id="PTHR23074">
    <property type="entry name" value="AAA DOMAIN-CONTAINING"/>
    <property type="match status" value="1"/>
</dbReference>
<dbReference type="Pfam" id="PF17862">
    <property type="entry name" value="AAA_lid_3"/>
    <property type="match status" value="1"/>
</dbReference>
<evidence type="ECO:0000313" key="7">
    <source>
        <dbReference type="Proteomes" id="UP000612055"/>
    </source>
</evidence>
<proteinExistence type="inferred from homology"/>
<dbReference type="InterPro" id="IPR003960">
    <property type="entry name" value="ATPase_AAA_CS"/>
</dbReference>
<organism evidence="6 7">
    <name type="scientific">Edaphochlamys debaryana</name>
    <dbReference type="NCBI Taxonomy" id="47281"/>
    <lineage>
        <taxon>Eukaryota</taxon>
        <taxon>Viridiplantae</taxon>
        <taxon>Chlorophyta</taxon>
        <taxon>core chlorophytes</taxon>
        <taxon>Chlorophyceae</taxon>
        <taxon>CS clade</taxon>
        <taxon>Chlamydomonadales</taxon>
        <taxon>Chlamydomonadales incertae sedis</taxon>
        <taxon>Edaphochlamys</taxon>
    </lineage>
</organism>
<feature type="domain" description="AAA+ ATPase" evidence="5">
    <location>
        <begin position="452"/>
        <end position="590"/>
    </location>
</feature>
<keyword evidence="7" id="KW-1185">Reference proteome</keyword>
<dbReference type="Gene3D" id="1.10.8.60">
    <property type="match status" value="1"/>
</dbReference>
<dbReference type="Gene3D" id="3.40.50.300">
    <property type="entry name" value="P-loop containing nucleotide triphosphate hydrolases"/>
    <property type="match status" value="1"/>
</dbReference>
<dbReference type="OrthoDB" id="10251136at2759"/>
<feature type="compositionally biased region" description="Low complexity" evidence="4">
    <location>
        <begin position="129"/>
        <end position="162"/>
    </location>
</feature>
<dbReference type="PANTHER" id="PTHR23074:SF17">
    <property type="entry name" value="FIDGETIN-LIKE PROTEIN 1"/>
    <property type="match status" value="1"/>
</dbReference>
<feature type="region of interest" description="Disordered" evidence="4">
    <location>
        <begin position="300"/>
        <end position="336"/>
    </location>
</feature>
<feature type="compositionally biased region" description="Low complexity" evidence="4">
    <location>
        <begin position="196"/>
        <end position="220"/>
    </location>
</feature>
<dbReference type="InterPro" id="IPR003593">
    <property type="entry name" value="AAA+_ATPase"/>
</dbReference>
<evidence type="ECO:0000313" key="6">
    <source>
        <dbReference type="EMBL" id="KAG2493584.1"/>
    </source>
</evidence>
<gene>
    <name evidence="6" type="ORF">HYH03_008103</name>
</gene>
<keyword evidence="2" id="KW-0547">Nucleotide-binding</keyword>
<dbReference type="GO" id="GO:0016887">
    <property type="term" value="F:ATP hydrolysis activity"/>
    <property type="evidence" value="ECO:0007669"/>
    <property type="project" value="InterPro"/>
</dbReference>
<evidence type="ECO:0000259" key="5">
    <source>
        <dbReference type="SMART" id="SM00382"/>
    </source>
</evidence>
<evidence type="ECO:0000256" key="1">
    <source>
        <dbReference type="ARBA" id="ARBA00006914"/>
    </source>
</evidence>
<dbReference type="FunFam" id="1.10.8.60:FF:000022">
    <property type="entry name" value="Fidgetin like 1"/>
    <property type="match status" value="1"/>
</dbReference>
<dbReference type="InterPro" id="IPR003959">
    <property type="entry name" value="ATPase_AAA_core"/>
</dbReference>
<dbReference type="SMART" id="SM00382">
    <property type="entry name" value="AAA"/>
    <property type="match status" value="1"/>
</dbReference>
<evidence type="ECO:0000256" key="3">
    <source>
        <dbReference type="ARBA" id="ARBA00022840"/>
    </source>
</evidence>
<reference evidence="6" key="1">
    <citation type="journal article" date="2020" name="bioRxiv">
        <title>Comparative genomics of Chlamydomonas.</title>
        <authorList>
            <person name="Craig R.J."/>
            <person name="Hasan A.R."/>
            <person name="Ness R.W."/>
            <person name="Keightley P.D."/>
        </authorList>
    </citation>
    <scope>NUCLEOTIDE SEQUENCE</scope>
    <source>
        <strain evidence="6">CCAP 11/70</strain>
    </source>
</reference>
<dbReference type="AlphaFoldDB" id="A0A836BZN5"/>
<keyword evidence="3" id="KW-0067">ATP-binding</keyword>
<evidence type="ECO:0000256" key="4">
    <source>
        <dbReference type="SAM" id="MobiDB-lite"/>
    </source>
</evidence>
<comment type="caution">
    <text evidence="6">The sequence shown here is derived from an EMBL/GenBank/DDBJ whole genome shotgun (WGS) entry which is preliminary data.</text>
</comment>
<dbReference type="InterPro" id="IPR041569">
    <property type="entry name" value="AAA_lid_3"/>
</dbReference>
<dbReference type="SUPFAM" id="SSF52540">
    <property type="entry name" value="P-loop containing nucleoside triphosphate hydrolases"/>
    <property type="match status" value="1"/>
</dbReference>
<comment type="similarity">
    <text evidence="1">Belongs to the AAA ATPase family.</text>
</comment>
<feature type="compositionally biased region" description="Gly residues" evidence="4">
    <location>
        <begin position="271"/>
        <end position="288"/>
    </location>
</feature>
<dbReference type="Pfam" id="PF09336">
    <property type="entry name" value="Vps4_C"/>
    <property type="match status" value="1"/>
</dbReference>
<dbReference type="GO" id="GO:0005524">
    <property type="term" value="F:ATP binding"/>
    <property type="evidence" value="ECO:0007669"/>
    <property type="project" value="UniProtKB-KW"/>
</dbReference>
<dbReference type="InterPro" id="IPR027417">
    <property type="entry name" value="P-loop_NTPase"/>
</dbReference>
<dbReference type="Pfam" id="PF00004">
    <property type="entry name" value="AAA"/>
    <property type="match status" value="1"/>
</dbReference>
<dbReference type="Proteomes" id="UP000612055">
    <property type="component" value="Unassembled WGS sequence"/>
</dbReference>
<dbReference type="InterPro" id="IPR050304">
    <property type="entry name" value="MT-severing_AAA_ATPase"/>
</dbReference>
<dbReference type="EMBL" id="JAEHOE010000036">
    <property type="protein sequence ID" value="KAG2493584.1"/>
    <property type="molecule type" value="Genomic_DNA"/>
</dbReference>